<keyword evidence="4 5" id="KW-0472">Membrane</keyword>
<evidence type="ECO:0000313" key="7">
    <source>
        <dbReference type="EMBL" id="SIQ73587.1"/>
    </source>
</evidence>
<dbReference type="GO" id="GO:0140359">
    <property type="term" value="F:ABC-type transporter activity"/>
    <property type="evidence" value="ECO:0007669"/>
    <property type="project" value="InterPro"/>
</dbReference>
<evidence type="ECO:0000256" key="2">
    <source>
        <dbReference type="ARBA" id="ARBA00022692"/>
    </source>
</evidence>
<reference evidence="8" key="1">
    <citation type="submission" date="2017-01" db="EMBL/GenBank/DDBJ databases">
        <authorList>
            <person name="Varghese N."/>
            <person name="Submissions S."/>
        </authorList>
    </citation>
    <scope>NUCLEOTIDE SEQUENCE [LARGE SCALE GENOMIC DNA]</scope>
    <source>
        <strain evidence="8">DSM 15366</strain>
    </source>
</reference>
<feature type="transmembrane region" description="Helical" evidence="5">
    <location>
        <begin position="121"/>
        <end position="138"/>
    </location>
</feature>
<dbReference type="InterPro" id="IPR036640">
    <property type="entry name" value="ABC1_TM_sf"/>
</dbReference>
<dbReference type="Pfam" id="PF13748">
    <property type="entry name" value="ABC_membrane_3"/>
    <property type="match status" value="1"/>
</dbReference>
<gene>
    <name evidence="7" type="ORF">SAMN05421797_10315</name>
</gene>
<dbReference type="InterPro" id="IPR011527">
    <property type="entry name" value="ABC1_TM_dom"/>
</dbReference>
<feature type="transmembrane region" description="Helical" evidence="5">
    <location>
        <begin position="21"/>
        <end position="41"/>
    </location>
</feature>
<dbReference type="SUPFAM" id="SSF90123">
    <property type="entry name" value="ABC transporter transmembrane region"/>
    <property type="match status" value="1"/>
</dbReference>
<evidence type="ECO:0000259" key="6">
    <source>
        <dbReference type="PROSITE" id="PS50929"/>
    </source>
</evidence>
<protein>
    <submittedName>
        <fullName evidence="7">ABC transporter transmembrane region</fullName>
    </submittedName>
</protein>
<evidence type="ECO:0000256" key="5">
    <source>
        <dbReference type="SAM" id="Phobius"/>
    </source>
</evidence>
<dbReference type="RefSeq" id="WP_076548428.1">
    <property type="nucleotide sequence ID" value="NZ_FTMA01000003.1"/>
</dbReference>
<accession>A0A1N6V702</accession>
<feature type="transmembrane region" description="Helical" evidence="5">
    <location>
        <begin position="144"/>
        <end position="162"/>
    </location>
</feature>
<keyword evidence="3 5" id="KW-1133">Transmembrane helix</keyword>
<name>A0A1N6V702_9FLAO</name>
<dbReference type="Gene3D" id="1.20.1560.10">
    <property type="entry name" value="ABC transporter type 1, transmembrane domain"/>
    <property type="match status" value="1"/>
</dbReference>
<proteinExistence type="predicted"/>
<dbReference type="GO" id="GO:0005886">
    <property type="term" value="C:plasma membrane"/>
    <property type="evidence" value="ECO:0007669"/>
    <property type="project" value="UniProtKB-SubCell"/>
</dbReference>
<organism evidence="7 8">
    <name type="scientific">Maribacter ulvicola</name>
    <dbReference type="NCBI Taxonomy" id="228959"/>
    <lineage>
        <taxon>Bacteria</taxon>
        <taxon>Pseudomonadati</taxon>
        <taxon>Bacteroidota</taxon>
        <taxon>Flavobacteriia</taxon>
        <taxon>Flavobacteriales</taxon>
        <taxon>Flavobacteriaceae</taxon>
        <taxon>Maribacter</taxon>
    </lineage>
</organism>
<dbReference type="STRING" id="228959.SAMN05421797_10315"/>
<dbReference type="Proteomes" id="UP000186953">
    <property type="component" value="Unassembled WGS sequence"/>
</dbReference>
<sequence length="281" mass="31780">MIDFSIKSIFKQYKWKISLTFLLLVLENVAKVLQPLVLGMAINDLINGAKDGLWLFCILYCVGFILGTLRRYYDTPAYTAIYTNVASEIADIQNVKKVQVSSIAARSALVKELIDFFEHDITQAFTSTISVIGALVMLAFFDVWIFSGCLISILIIILIYILSTKKIYNYNIGLNDELEHRINILEKREQAGILRHFKNIANWLVKMSDLETINFSIIEILLFVLAIFALYTSASAANATAGSIFSVLTYVMEFSGGVFMLPIVFQQIIRLREISSRLKTI</sequence>
<dbReference type="GO" id="GO:0005524">
    <property type="term" value="F:ATP binding"/>
    <property type="evidence" value="ECO:0007669"/>
    <property type="project" value="InterPro"/>
</dbReference>
<dbReference type="AlphaFoldDB" id="A0A1N6V702"/>
<feature type="transmembrane region" description="Helical" evidence="5">
    <location>
        <begin position="213"/>
        <end position="232"/>
    </location>
</feature>
<comment type="subcellular location">
    <subcellularLocation>
        <location evidence="1">Cell membrane</location>
        <topology evidence="1">Multi-pass membrane protein</topology>
    </subcellularLocation>
</comment>
<evidence type="ECO:0000256" key="1">
    <source>
        <dbReference type="ARBA" id="ARBA00004651"/>
    </source>
</evidence>
<dbReference type="PROSITE" id="PS50929">
    <property type="entry name" value="ABC_TM1F"/>
    <property type="match status" value="1"/>
</dbReference>
<evidence type="ECO:0000256" key="3">
    <source>
        <dbReference type="ARBA" id="ARBA00022989"/>
    </source>
</evidence>
<feature type="domain" description="ABC transmembrane type-1" evidence="6">
    <location>
        <begin position="19"/>
        <end position="270"/>
    </location>
</feature>
<evidence type="ECO:0000256" key="4">
    <source>
        <dbReference type="ARBA" id="ARBA00023136"/>
    </source>
</evidence>
<feature type="transmembrane region" description="Helical" evidence="5">
    <location>
        <begin position="244"/>
        <end position="265"/>
    </location>
</feature>
<evidence type="ECO:0000313" key="8">
    <source>
        <dbReference type="Proteomes" id="UP000186953"/>
    </source>
</evidence>
<dbReference type="OrthoDB" id="8443255at2"/>
<dbReference type="EMBL" id="FTMA01000003">
    <property type="protein sequence ID" value="SIQ73587.1"/>
    <property type="molecule type" value="Genomic_DNA"/>
</dbReference>
<feature type="transmembrane region" description="Helical" evidence="5">
    <location>
        <begin position="53"/>
        <end position="73"/>
    </location>
</feature>
<keyword evidence="2 5" id="KW-0812">Transmembrane</keyword>
<keyword evidence="8" id="KW-1185">Reference proteome</keyword>